<dbReference type="PROSITE" id="PS50093">
    <property type="entry name" value="PKD"/>
    <property type="match status" value="1"/>
</dbReference>
<comment type="caution">
    <text evidence="11">The sequence shown here is derived from an EMBL/GenBank/DDBJ whole genome shotgun (WGS) entry which is preliminary data.</text>
</comment>
<dbReference type="Pfam" id="PF05572">
    <property type="entry name" value="Peptidase_M43"/>
    <property type="match status" value="1"/>
</dbReference>
<sequence length="730" mass="78432">MLRRLLILSLSLLSLSALAQSPSQPVSLRRPYPEHQVGFRCAFDSVQQAAFRREPGSEARYKEFLRAAMQLSPVEQARLLAQPDVTVPVVMHVIHTGGADNISDAQIYDALRIVNQDFGKRNPDTMNVIAPFRARYANVGFQFRLAKLDPNGNCTTGITRTYSTDTNIGDDRVKALITWDQARYLNIWITTNANGAGGYAYLPCSGGVGDGIVIRSAQFGSIGQSNSGNFSMRSLTHEIGHYFGLPHTWGGTNTPGLASNCGIDDGVTDTPNTTGILGGCDLTFSPCSDAGGRPILSNVQNYMDYSGCTCMFTTGQRTVMRSALQLSCRDQLTSPTNLLATGTNDGFIGSPCAPAVAFRPFETRICEGGTVTFTEYSYNADLTTSNTTFSWSFPGGSPTTSTARQPTVTYATGGLYDVTLTVTTANGLSSSLTIPQLIQVIGVNSGLSTPIAESFENQSFPNNFAVGDLRNWESTSTSTSGLARWQRLPAVASRLVPSDGAACVAVRSSQLPNNTITRLTSPNIDLSGFSAANPPVVVFDRAYALRPSGGVDNLQVQFSNDCGVTWLTRASFGPQPLNTMDTLRSINYSPTSLSDWKPLSVTVPASDISSRFQLRFQLTSRQGNTFYLDHVRVGALPAATQAAEAARYGLHLYPNPRTAETAVHLTLPAAATVQLELRDALGRLVASTPASRYGAGEQRLLLPCNSLPTGLYLVQAVVNNTRITTKLVVQ</sequence>
<dbReference type="Proteomes" id="UP001176429">
    <property type="component" value="Unassembled WGS sequence"/>
</dbReference>
<dbReference type="InterPro" id="IPR000601">
    <property type="entry name" value="PKD_dom"/>
</dbReference>
<dbReference type="InterPro" id="IPR022409">
    <property type="entry name" value="PKD/Chitinase_dom"/>
</dbReference>
<dbReference type="InterPro" id="IPR013783">
    <property type="entry name" value="Ig-like_fold"/>
</dbReference>
<evidence type="ECO:0000256" key="4">
    <source>
        <dbReference type="ARBA" id="ARBA00022729"/>
    </source>
</evidence>
<protein>
    <submittedName>
        <fullName evidence="11">M43 family zinc metalloprotease</fullName>
    </submittedName>
</protein>
<keyword evidence="2" id="KW-0645">Protease</keyword>
<dbReference type="Gene3D" id="2.60.120.260">
    <property type="entry name" value="Galactose-binding domain-like"/>
    <property type="match status" value="1"/>
</dbReference>
<evidence type="ECO:0000256" key="7">
    <source>
        <dbReference type="ARBA" id="ARBA00023049"/>
    </source>
</evidence>
<accession>A0ABT9B6P5</accession>
<dbReference type="CDD" id="cd00146">
    <property type="entry name" value="PKD"/>
    <property type="match status" value="1"/>
</dbReference>
<evidence type="ECO:0000256" key="1">
    <source>
        <dbReference type="ARBA" id="ARBA00008721"/>
    </source>
</evidence>
<evidence type="ECO:0000256" key="3">
    <source>
        <dbReference type="ARBA" id="ARBA00022723"/>
    </source>
</evidence>
<dbReference type="NCBIfam" id="TIGR04183">
    <property type="entry name" value="Por_Secre_tail"/>
    <property type="match status" value="1"/>
</dbReference>
<dbReference type="InterPro" id="IPR008754">
    <property type="entry name" value="Peptidase_M43"/>
</dbReference>
<gene>
    <name evidence="11" type="ORF">Q5H93_04030</name>
</gene>
<keyword evidence="6" id="KW-0862">Zinc</keyword>
<evidence type="ECO:0000313" key="11">
    <source>
        <dbReference type="EMBL" id="MDO7873890.1"/>
    </source>
</evidence>
<dbReference type="InterPro" id="IPR035986">
    <property type="entry name" value="PKD_dom_sf"/>
</dbReference>
<keyword evidence="4 9" id="KW-0732">Signal</keyword>
<feature type="signal peptide" evidence="9">
    <location>
        <begin position="1"/>
        <end position="19"/>
    </location>
</feature>
<dbReference type="InterPro" id="IPR026444">
    <property type="entry name" value="Secre_tail"/>
</dbReference>
<evidence type="ECO:0000313" key="12">
    <source>
        <dbReference type="Proteomes" id="UP001176429"/>
    </source>
</evidence>
<dbReference type="Gene3D" id="3.40.390.10">
    <property type="entry name" value="Collagenase (Catalytic Domain)"/>
    <property type="match status" value="1"/>
</dbReference>
<keyword evidence="3" id="KW-0479">Metal-binding</keyword>
<dbReference type="PANTHER" id="PTHR47466">
    <property type="match status" value="1"/>
</dbReference>
<dbReference type="EMBL" id="JAUQSY010000002">
    <property type="protein sequence ID" value="MDO7873890.1"/>
    <property type="molecule type" value="Genomic_DNA"/>
</dbReference>
<evidence type="ECO:0000256" key="2">
    <source>
        <dbReference type="ARBA" id="ARBA00022670"/>
    </source>
</evidence>
<dbReference type="RefSeq" id="WP_305005203.1">
    <property type="nucleotide sequence ID" value="NZ_JAUQSY010000002.1"/>
</dbReference>
<keyword evidence="8" id="KW-1015">Disulfide bond</keyword>
<evidence type="ECO:0000259" key="10">
    <source>
        <dbReference type="PROSITE" id="PS50093"/>
    </source>
</evidence>
<dbReference type="SUPFAM" id="SSF55486">
    <property type="entry name" value="Metalloproteases ('zincins'), catalytic domain"/>
    <property type="match status" value="1"/>
</dbReference>
<dbReference type="Gene3D" id="2.60.40.10">
    <property type="entry name" value="Immunoglobulins"/>
    <property type="match status" value="1"/>
</dbReference>
<dbReference type="SUPFAM" id="SSF49299">
    <property type="entry name" value="PKD domain"/>
    <property type="match status" value="1"/>
</dbReference>
<keyword evidence="12" id="KW-1185">Reference proteome</keyword>
<dbReference type="SMART" id="SM00089">
    <property type="entry name" value="PKD"/>
    <property type="match status" value="1"/>
</dbReference>
<reference evidence="11" key="1">
    <citation type="submission" date="2023-07" db="EMBL/GenBank/DDBJ databases">
        <authorList>
            <person name="Kim M.K."/>
        </authorList>
    </citation>
    <scope>NUCLEOTIDE SEQUENCE</scope>
    <source>
        <strain evidence="11">ASUV-10-1</strain>
    </source>
</reference>
<name>A0ABT9B6P5_9BACT</name>
<dbReference type="InterPro" id="IPR024079">
    <property type="entry name" value="MetalloPept_cat_dom_sf"/>
</dbReference>
<keyword evidence="5" id="KW-0378">Hydrolase</keyword>
<feature type="domain" description="PKD" evidence="10">
    <location>
        <begin position="375"/>
        <end position="445"/>
    </location>
</feature>
<evidence type="ECO:0000256" key="9">
    <source>
        <dbReference type="SAM" id="SignalP"/>
    </source>
</evidence>
<dbReference type="PANTHER" id="PTHR47466:SF1">
    <property type="entry name" value="METALLOPROTEASE MEP1 (AFU_ORTHOLOGUE AFUA_1G07730)-RELATED"/>
    <property type="match status" value="1"/>
</dbReference>
<evidence type="ECO:0000256" key="6">
    <source>
        <dbReference type="ARBA" id="ARBA00022833"/>
    </source>
</evidence>
<keyword evidence="7 11" id="KW-0482">Metalloprotease</keyword>
<feature type="chain" id="PRO_5045566033" evidence="9">
    <location>
        <begin position="20"/>
        <end position="730"/>
    </location>
</feature>
<evidence type="ECO:0000256" key="8">
    <source>
        <dbReference type="ARBA" id="ARBA00023157"/>
    </source>
</evidence>
<proteinExistence type="inferred from homology"/>
<dbReference type="GO" id="GO:0008237">
    <property type="term" value="F:metallopeptidase activity"/>
    <property type="evidence" value="ECO:0007669"/>
    <property type="project" value="UniProtKB-KW"/>
</dbReference>
<dbReference type="Pfam" id="PF00801">
    <property type="entry name" value="PKD"/>
    <property type="match status" value="1"/>
</dbReference>
<organism evidence="11 12">
    <name type="scientific">Hymenobacter aranciens</name>
    <dbReference type="NCBI Taxonomy" id="3063996"/>
    <lineage>
        <taxon>Bacteria</taxon>
        <taxon>Pseudomonadati</taxon>
        <taxon>Bacteroidota</taxon>
        <taxon>Cytophagia</taxon>
        <taxon>Cytophagales</taxon>
        <taxon>Hymenobacteraceae</taxon>
        <taxon>Hymenobacter</taxon>
    </lineage>
</organism>
<dbReference type="Pfam" id="PF18962">
    <property type="entry name" value="Por_Secre_tail"/>
    <property type="match status" value="1"/>
</dbReference>
<evidence type="ECO:0000256" key="5">
    <source>
        <dbReference type="ARBA" id="ARBA00022801"/>
    </source>
</evidence>
<comment type="similarity">
    <text evidence="1">Belongs to the peptidase M43B family.</text>
</comment>